<keyword evidence="1" id="KW-1133">Transmembrane helix</keyword>
<gene>
    <name evidence="2" type="ORF">COY90_02010</name>
</gene>
<feature type="transmembrane region" description="Helical" evidence="1">
    <location>
        <begin position="235"/>
        <end position="256"/>
    </location>
</feature>
<proteinExistence type="predicted"/>
<comment type="caution">
    <text evidence="2">The sequence shown here is derived from an EMBL/GenBank/DDBJ whole genome shotgun (WGS) entry which is preliminary data.</text>
</comment>
<evidence type="ECO:0000313" key="3">
    <source>
        <dbReference type="Proteomes" id="UP000230108"/>
    </source>
</evidence>
<keyword evidence="1" id="KW-0472">Membrane</keyword>
<protein>
    <submittedName>
        <fullName evidence="2">Uncharacterized protein</fullName>
    </submittedName>
</protein>
<evidence type="ECO:0000256" key="1">
    <source>
        <dbReference type="SAM" id="Phobius"/>
    </source>
</evidence>
<evidence type="ECO:0000313" key="2">
    <source>
        <dbReference type="EMBL" id="PIY69177.1"/>
    </source>
</evidence>
<feature type="transmembrane region" description="Helical" evidence="1">
    <location>
        <begin position="263"/>
        <end position="280"/>
    </location>
</feature>
<organism evidence="2 3">
    <name type="scientific">Candidatus Roizmanbacteria bacterium CG_4_10_14_0_8_um_filter_39_9</name>
    <dbReference type="NCBI Taxonomy" id="1974829"/>
    <lineage>
        <taxon>Bacteria</taxon>
        <taxon>Candidatus Roizmaniibacteriota</taxon>
    </lineage>
</organism>
<name>A0A2M7QE36_9BACT</name>
<dbReference type="AlphaFoldDB" id="A0A2M7QE36"/>
<sequence length="321" mass="35598">MTSQIKIIAVVVFITAITIISASPKTVSAYTIGPVDVSVSAYIGIPAPTPGAKDGRFSLFGYSSPHAKVKVNNPGMYSDTEADDTGYFEFTRLFTSRVIEDICLIAQDTDNRNTTPVCIPPIPSTENASIGPVVMPPTLSINGGSFFTGDTITMSGQTTPDTTIKLSMFTVDSNTKLKASLGPMFSPVYAATLPKQDLKVSKNGKFTYSPPSDDPQYFRSFAQTMFQSALSPRSIMLNFDILPFWFITIKFFFGLWDAMKKHIVEIVLLAQTLLLFYLLYRHFFRPHAIARSRALMLRSHNFPQMISHTLQIIPHELVKIN</sequence>
<dbReference type="EMBL" id="PFLF01000045">
    <property type="protein sequence ID" value="PIY69177.1"/>
    <property type="molecule type" value="Genomic_DNA"/>
</dbReference>
<keyword evidence="1" id="KW-0812">Transmembrane</keyword>
<reference evidence="3" key="1">
    <citation type="submission" date="2017-09" db="EMBL/GenBank/DDBJ databases">
        <title>Depth-based differentiation of microbial function through sediment-hosted aquifers and enrichment of novel symbionts in the deep terrestrial subsurface.</title>
        <authorList>
            <person name="Probst A.J."/>
            <person name="Ladd B."/>
            <person name="Jarett J.K."/>
            <person name="Geller-Mcgrath D.E."/>
            <person name="Sieber C.M.K."/>
            <person name="Emerson J.B."/>
            <person name="Anantharaman K."/>
            <person name="Thomas B.C."/>
            <person name="Malmstrom R."/>
            <person name="Stieglmeier M."/>
            <person name="Klingl A."/>
            <person name="Woyke T."/>
            <person name="Ryan C.M."/>
            <person name="Banfield J.F."/>
        </authorList>
    </citation>
    <scope>NUCLEOTIDE SEQUENCE [LARGE SCALE GENOMIC DNA]</scope>
</reference>
<dbReference type="Proteomes" id="UP000230108">
    <property type="component" value="Unassembled WGS sequence"/>
</dbReference>
<accession>A0A2M7QE36</accession>